<dbReference type="PANTHER" id="PTHR21094:SF2">
    <property type="entry name" value="GOLGI SNAP RECEPTOR COMPLEX MEMBER 1"/>
    <property type="match status" value="1"/>
</dbReference>
<name>A0ABR2YJR7_9CHLO</name>
<evidence type="ECO:0000256" key="6">
    <source>
        <dbReference type="ARBA" id="ARBA00022989"/>
    </source>
</evidence>
<gene>
    <name evidence="10" type="ORF">WJX75_004671</name>
</gene>
<keyword evidence="4 9" id="KW-0812">Transmembrane</keyword>
<comment type="subcellular location">
    <subcellularLocation>
        <location evidence="1">Golgi apparatus membrane</location>
        <topology evidence="1">Single-pass type IV membrane protein</topology>
    </subcellularLocation>
</comment>
<keyword evidence="7" id="KW-0333">Golgi apparatus</keyword>
<evidence type="ECO:0000256" key="7">
    <source>
        <dbReference type="ARBA" id="ARBA00023034"/>
    </source>
</evidence>
<proteinExistence type="inferred from homology"/>
<evidence type="ECO:0000313" key="11">
    <source>
        <dbReference type="Proteomes" id="UP001491310"/>
    </source>
</evidence>
<dbReference type="InterPro" id="IPR023601">
    <property type="entry name" value="Golgi_SNAP_su1"/>
</dbReference>
<feature type="transmembrane region" description="Helical" evidence="9">
    <location>
        <begin position="234"/>
        <end position="252"/>
    </location>
</feature>
<dbReference type="EMBL" id="JALJOT010000010">
    <property type="protein sequence ID" value="KAK9906593.1"/>
    <property type="molecule type" value="Genomic_DNA"/>
</dbReference>
<dbReference type="PANTHER" id="PTHR21094">
    <property type="entry name" value="GOS-28 SNARE- RELATED"/>
    <property type="match status" value="1"/>
</dbReference>
<dbReference type="Proteomes" id="UP001491310">
    <property type="component" value="Unassembled WGS sequence"/>
</dbReference>
<sequence>MEPEQPPLGRNFAMAYARSAPVGSKTSSPVQSRAWEDCRREARQIESDLEAKISAFAKFCSGYEGSYRGKGETGLAADQLAHSKAIEIEDLLGRLSDVNDSLSSSLSGGADSRSHTLARHRDILHDYTQEFRRLQSALGAARDRADLFAGTSDSSPLQASSSTGLLLRERGNLQNTHSAMDDVLGQAQAVAGGLGEQRRIFDNVGLKLENVAARFPLVSGLLNAIRRKKNKDTIILSAVVIACTLALLLYWWNK</sequence>
<comment type="similarity">
    <text evidence="2">Belongs to the GOSR1 family.</text>
</comment>
<evidence type="ECO:0000256" key="3">
    <source>
        <dbReference type="ARBA" id="ARBA00022448"/>
    </source>
</evidence>
<dbReference type="PIRSF" id="PIRSF027109">
    <property type="entry name" value="Golgi_SNARE"/>
    <property type="match status" value="1"/>
</dbReference>
<evidence type="ECO:0008006" key="12">
    <source>
        <dbReference type="Google" id="ProtNLM"/>
    </source>
</evidence>
<keyword evidence="11" id="KW-1185">Reference proteome</keyword>
<keyword evidence="8 9" id="KW-0472">Membrane</keyword>
<keyword evidence="3" id="KW-0813">Transport</keyword>
<evidence type="ECO:0000256" key="9">
    <source>
        <dbReference type="SAM" id="Phobius"/>
    </source>
</evidence>
<comment type="caution">
    <text evidence="10">The sequence shown here is derived from an EMBL/GenBank/DDBJ whole genome shotgun (WGS) entry which is preliminary data.</text>
</comment>
<dbReference type="Pfam" id="PF12352">
    <property type="entry name" value="V-SNARE_C"/>
    <property type="match status" value="1"/>
</dbReference>
<keyword evidence="6 9" id="KW-1133">Transmembrane helix</keyword>
<organism evidence="10 11">
    <name type="scientific">Coccomyxa subellipsoidea</name>
    <dbReference type="NCBI Taxonomy" id="248742"/>
    <lineage>
        <taxon>Eukaryota</taxon>
        <taxon>Viridiplantae</taxon>
        <taxon>Chlorophyta</taxon>
        <taxon>core chlorophytes</taxon>
        <taxon>Trebouxiophyceae</taxon>
        <taxon>Trebouxiophyceae incertae sedis</taxon>
        <taxon>Coccomyxaceae</taxon>
        <taxon>Coccomyxa</taxon>
    </lineage>
</organism>
<evidence type="ECO:0000256" key="5">
    <source>
        <dbReference type="ARBA" id="ARBA00022927"/>
    </source>
</evidence>
<evidence type="ECO:0000256" key="1">
    <source>
        <dbReference type="ARBA" id="ARBA00004409"/>
    </source>
</evidence>
<evidence type="ECO:0000256" key="4">
    <source>
        <dbReference type="ARBA" id="ARBA00022692"/>
    </source>
</evidence>
<evidence type="ECO:0000256" key="2">
    <source>
        <dbReference type="ARBA" id="ARBA00008473"/>
    </source>
</evidence>
<keyword evidence="5" id="KW-0653">Protein transport</keyword>
<evidence type="ECO:0000313" key="10">
    <source>
        <dbReference type="EMBL" id="KAK9906593.1"/>
    </source>
</evidence>
<evidence type="ECO:0000256" key="8">
    <source>
        <dbReference type="ARBA" id="ARBA00023136"/>
    </source>
</evidence>
<accession>A0ABR2YJR7</accession>
<protein>
    <recommendedName>
        <fullName evidence="12">Golgi SNAP receptor complex member 1</fullName>
    </recommendedName>
</protein>
<reference evidence="10 11" key="1">
    <citation type="journal article" date="2024" name="Nat. Commun.">
        <title>Phylogenomics reveals the evolutionary origins of lichenization in chlorophyte algae.</title>
        <authorList>
            <person name="Puginier C."/>
            <person name="Libourel C."/>
            <person name="Otte J."/>
            <person name="Skaloud P."/>
            <person name="Haon M."/>
            <person name="Grisel S."/>
            <person name="Petersen M."/>
            <person name="Berrin J.G."/>
            <person name="Delaux P.M."/>
            <person name="Dal Grande F."/>
            <person name="Keller J."/>
        </authorList>
    </citation>
    <scope>NUCLEOTIDE SEQUENCE [LARGE SCALE GENOMIC DNA]</scope>
    <source>
        <strain evidence="10 11">SAG 216-7</strain>
    </source>
</reference>